<keyword evidence="3" id="KW-1185">Reference proteome</keyword>
<dbReference type="Proteomes" id="UP001564626">
    <property type="component" value="Unassembled WGS sequence"/>
</dbReference>
<comment type="caution">
    <text evidence="2">The sequence shown here is derived from an EMBL/GenBank/DDBJ whole genome shotgun (WGS) entry which is preliminary data.</text>
</comment>
<feature type="region of interest" description="Disordered" evidence="1">
    <location>
        <begin position="1"/>
        <end position="106"/>
    </location>
</feature>
<reference evidence="2 3" key="1">
    <citation type="submission" date="2024-08" db="EMBL/GenBank/DDBJ databases">
        <title>Genome mining of Saccharopolyspora cebuensis PGLac3 from Nigerian medicinal plant.</title>
        <authorList>
            <person name="Ezeobiora C.E."/>
            <person name="Igbokwe N.H."/>
            <person name="Amin D.H."/>
            <person name="Mendie U.E."/>
        </authorList>
    </citation>
    <scope>NUCLEOTIDE SEQUENCE [LARGE SCALE GENOMIC DNA]</scope>
    <source>
        <strain evidence="2 3">PGLac3</strain>
    </source>
</reference>
<dbReference type="EMBL" id="JBGEHV010000020">
    <property type="protein sequence ID" value="MEY8040296.1"/>
    <property type="molecule type" value="Genomic_DNA"/>
</dbReference>
<evidence type="ECO:0008006" key="4">
    <source>
        <dbReference type="Google" id="ProtNLM"/>
    </source>
</evidence>
<feature type="compositionally biased region" description="Basic and acidic residues" evidence="1">
    <location>
        <begin position="50"/>
        <end position="91"/>
    </location>
</feature>
<evidence type="ECO:0000256" key="1">
    <source>
        <dbReference type="SAM" id="MobiDB-lite"/>
    </source>
</evidence>
<organism evidence="2 3">
    <name type="scientific">Saccharopolyspora cebuensis</name>
    <dbReference type="NCBI Taxonomy" id="418759"/>
    <lineage>
        <taxon>Bacteria</taxon>
        <taxon>Bacillati</taxon>
        <taxon>Actinomycetota</taxon>
        <taxon>Actinomycetes</taxon>
        <taxon>Pseudonocardiales</taxon>
        <taxon>Pseudonocardiaceae</taxon>
        <taxon>Saccharopolyspora</taxon>
    </lineage>
</organism>
<dbReference type="RefSeq" id="WP_345366757.1">
    <property type="nucleotide sequence ID" value="NZ_BAABII010000016.1"/>
</dbReference>
<sequence>MTEPNPDAPEEPGTTLDQSEGTDEEELGTDPLEGGIEPAEGWSPVAADPPTEREQRERGSVDEYLAQERPDTANEPVEDRPIAERREHELDESVDQDAEQQAGDER</sequence>
<evidence type="ECO:0000313" key="3">
    <source>
        <dbReference type="Proteomes" id="UP001564626"/>
    </source>
</evidence>
<name>A0ABV4CGZ1_9PSEU</name>
<gene>
    <name evidence="2" type="ORF">AB8O55_12900</name>
</gene>
<accession>A0ABV4CGZ1</accession>
<protein>
    <recommendedName>
        <fullName evidence="4">DUF5709 domain-containing protein</fullName>
    </recommendedName>
</protein>
<evidence type="ECO:0000313" key="2">
    <source>
        <dbReference type="EMBL" id="MEY8040296.1"/>
    </source>
</evidence>
<proteinExistence type="predicted"/>